<dbReference type="PaxDb" id="4097-A0A1S3YY71"/>
<sequence>MDIRLDSQVISKRESFKYLKSVIQGNVEIDEDVTHRIGARWMKERLASGVLYDKDVPLKLKGKFYKVVVRQTMWLDKIRNEDILEGGSGPVEDKMREARLIWFGHVKRRSRDAPVRRCERVALMGRSRGKGRSKQY</sequence>
<dbReference type="PANTHER" id="PTHR46238:SF8">
    <property type="entry name" value="ENDONUCLEASE_EXONUCLEASE_PHOSPHATASE DOMAIN-CONTAINING PROTEIN"/>
    <property type="match status" value="1"/>
</dbReference>
<dbReference type="AlphaFoldDB" id="A0A1S3YY71"/>
<proteinExistence type="predicted"/>
<reference evidence="1" key="1">
    <citation type="submission" date="2025-08" db="UniProtKB">
        <authorList>
            <consortium name="RefSeq"/>
        </authorList>
    </citation>
    <scope>IDENTIFICATION</scope>
</reference>
<evidence type="ECO:0000313" key="1">
    <source>
        <dbReference type="RefSeq" id="XP_016456792.1"/>
    </source>
</evidence>
<dbReference type="KEGG" id="nta:107780726"/>
<dbReference type="PANTHER" id="PTHR46238">
    <property type="entry name" value="REVERSE TRANSCRIPTASE DOMAIN-CONTAINING PROTEIN"/>
    <property type="match status" value="1"/>
</dbReference>
<gene>
    <name evidence="1" type="primary">LOC107780726</name>
</gene>
<dbReference type="OrthoDB" id="1305822at2759"/>
<protein>
    <submittedName>
        <fullName evidence="1">Uncharacterized protein</fullName>
    </submittedName>
</protein>
<organism evidence="1">
    <name type="scientific">Nicotiana tabacum</name>
    <name type="common">Common tobacco</name>
    <dbReference type="NCBI Taxonomy" id="4097"/>
    <lineage>
        <taxon>Eukaryota</taxon>
        <taxon>Viridiplantae</taxon>
        <taxon>Streptophyta</taxon>
        <taxon>Embryophyta</taxon>
        <taxon>Tracheophyta</taxon>
        <taxon>Spermatophyta</taxon>
        <taxon>Magnoliopsida</taxon>
        <taxon>eudicotyledons</taxon>
        <taxon>Gunneridae</taxon>
        <taxon>Pentapetalae</taxon>
        <taxon>asterids</taxon>
        <taxon>lamiids</taxon>
        <taxon>Solanales</taxon>
        <taxon>Solanaceae</taxon>
        <taxon>Nicotianoideae</taxon>
        <taxon>Nicotianeae</taxon>
        <taxon>Nicotiana</taxon>
    </lineage>
</organism>
<accession>A0A1S3YY71</accession>
<name>A0A1S3YY71_TOBAC</name>
<dbReference type="RefSeq" id="XP_016456792.1">
    <property type="nucleotide sequence ID" value="XM_016601306.1"/>
</dbReference>